<dbReference type="GO" id="GO:0050661">
    <property type="term" value="F:NADP binding"/>
    <property type="evidence" value="ECO:0007669"/>
    <property type="project" value="InterPro"/>
</dbReference>
<dbReference type="Gene3D" id="1.10.1040.10">
    <property type="entry name" value="N-(1-d-carboxylethyl)-l-norvaline Dehydrogenase, domain 2"/>
    <property type="match status" value="1"/>
</dbReference>
<evidence type="ECO:0000256" key="9">
    <source>
        <dbReference type="ARBA" id="ARBA00023064"/>
    </source>
</evidence>
<comment type="function">
    <text evidence="1">Catalyzes the oxidative decarboxylation of 6-phosphogluconate to ribulose 5-phosphate and CO(2), with concomitant reduction of NADP to NADPH.</text>
</comment>
<dbReference type="PROSITE" id="PS00895">
    <property type="entry name" value="3_HYDROXYISOBUT_DH"/>
    <property type="match status" value="1"/>
</dbReference>
<evidence type="ECO:0000256" key="3">
    <source>
        <dbReference type="ARBA" id="ARBA00008419"/>
    </source>
</evidence>
<dbReference type="GO" id="GO:0006098">
    <property type="term" value="P:pentose-phosphate shunt"/>
    <property type="evidence" value="ECO:0007669"/>
    <property type="project" value="UniProtKB-KW"/>
</dbReference>
<dbReference type="Pfam" id="PF00393">
    <property type="entry name" value="6PGD"/>
    <property type="match status" value="1"/>
</dbReference>
<dbReference type="AlphaFoldDB" id="A0A9P6KXL5"/>
<dbReference type="GO" id="GO:0019521">
    <property type="term" value="P:D-gluconate metabolic process"/>
    <property type="evidence" value="ECO:0007669"/>
    <property type="project" value="UniProtKB-KW"/>
</dbReference>
<keyword evidence="8 14" id="KW-0560">Oxidoreductase</keyword>
<dbReference type="EC" id="1.1.1.44" evidence="5 14"/>
<dbReference type="GO" id="GO:0004616">
    <property type="term" value="F:phosphogluconate dehydrogenase (decarboxylating) activity"/>
    <property type="evidence" value="ECO:0007669"/>
    <property type="project" value="UniProtKB-EC"/>
</dbReference>
<evidence type="ECO:0000256" key="14">
    <source>
        <dbReference type="RuleBase" id="RU000485"/>
    </source>
</evidence>
<feature type="active site" description="Proton donor" evidence="12">
    <location>
        <position position="186"/>
    </location>
</feature>
<dbReference type="InterPro" id="IPR036291">
    <property type="entry name" value="NAD(P)-bd_dom_sf"/>
</dbReference>
<dbReference type="SUPFAM" id="SSF48179">
    <property type="entry name" value="6-phosphogluconate dehydrogenase C-terminal domain-like"/>
    <property type="match status" value="1"/>
</dbReference>
<evidence type="ECO:0000256" key="1">
    <source>
        <dbReference type="ARBA" id="ARBA00002526"/>
    </source>
</evidence>
<feature type="active site" description="Proton acceptor" evidence="12">
    <location>
        <position position="179"/>
    </location>
</feature>
<dbReference type="InterPro" id="IPR006183">
    <property type="entry name" value="Pgluconate_DH"/>
</dbReference>
<accession>A0A9P6KXL5</accession>
<proteinExistence type="inferred from homology"/>
<evidence type="ECO:0000256" key="8">
    <source>
        <dbReference type="ARBA" id="ARBA00023002"/>
    </source>
</evidence>
<dbReference type="OrthoDB" id="434986at2759"/>
<dbReference type="Gene3D" id="1.20.5.320">
    <property type="entry name" value="6-Phosphogluconate Dehydrogenase, domain 3"/>
    <property type="match status" value="1"/>
</dbReference>
<keyword evidence="17" id="KW-1185">Reference proteome</keyword>
<evidence type="ECO:0000256" key="10">
    <source>
        <dbReference type="ARBA" id="ARBA00023126"/>
    </source>
</evidence>
<dbReference type="InterPro" id="IPR006113">
    <property type="entry name" value="6PGDH_Gnd/GntZ"/>
</dbReference>
<evidence type="ECO:0000256" key="12">
    <source>
        <dbReference type="PIRSR" id="PIRSR000109-1"/>
    </source>
</evidence>
<dbReference type="PANTHER" id="PTHR11811">
    <property type="entry name" value="6-PHOSPHOGLUCONATE DEHYDROGENASE"/>
    <property type="match status" value="1"/>
</dbReference>
<comment type="pathway">
    <text evidence="2 14">Carbohydrate degradation; pentose phosphate pathway; D-ribulose 5-phosphate from D-glucose 6-phosphate (oxidative stage): step 3/3.</text>
</comment>
<evidence type="ECO:0000256" key="5">
    <source>
        <dbReference type="ARBA" id="ARBA00013011"/>
    </source>
</evidence>
<keyword evidence="9 14" id="KW-0311">Gluconate utilization</keyword>
<evidence type="ECO:0000256" key="4">
    <source>
        <dbReference type="ARBA" id="ARBA00011738"/>
    </source>
</evidence>
<dbReference type="SMART" id="SM01350">
    <property type="entry name" value="6PGD"/>
    <property type="match status" value="1"/>
</dbReference>
<keyword evidence="10 14" id="KW-0570">Pentose shunt</keyword>
<dbReference type="InterPro" id="IPR006115">
    <property type="entry name" value="6PGDH_NADP-bd"/>
</dbReference>
<feature type="binding site" description="in other chain" evidence="13">
    <location>
        <position position="187"/>
    </location>
    <ligand>
        <name>substrate</name>
        <note>ligand shared between dimeric partners</note>
    </ligand>
</feature>
<feature type="binding site" evidence="13">
    <location>
        <position position="433"/>
    </location>
    <ligand>
        <name>substrate</name>
        <note>ligand shared between dimeric partners</note>
    </ligand>
</feature>
<evidence type="ECO:0000256" key="11">
    <source>
        <dbReference type="ARBA" id="ARBA00048640"/>
    </source>
</evidence>
<dbReference type="Pfam" id="PF03446">
    <property type="entry name" value="NAD_binding_2"/>
    <property type="match status" value="1"/>
</dbReference>
<dbReference type="NCBIfam" id="TIGR00873">
    <property type="entry name" value="gnd"/>
    <property type="match status" value="1"/>
</dbReference>
<dbReference type="InterPro" id="IPR008927">
    <property type="entry name" value="6-PGluconate_DH-like_C_sf"/>
</dbReference>
<dbReference type="NCBIfam" id="NF006765">
    <property type="entry name" value="PRK09287.1"/>
    <property type="match status" value="1"/>
</dbReference>
<sequence>MDRKIGLIGLGNMGRNMALNLDDKGQRLHVYNRTSSKTDKLIKERPSISGYYSIKELIDSLEGDDKIIILMLTTGAAIDAVLEEIKQYISDEDIVIDAGNSYFKDTIRRCNKYSFNYVGAGISGGEVGARYGASIMVGCNLDVWRKVAPILSNLSITSQYTNKRCCEWFGENGAGHFVKMVHNGIEYCDMAIISESYGIFKHLEYDNEVISSVFQKWNCGNLQSYLVEIAYKILNHQEDGNYMIDKIKDSAKQKGTGKDCVVESVHLSSPAVSIMEATFSRVISSRSEVRKELSTVLKMPKFILEIKESDIQQAMYLCRAISFVQGFNLLHEACEEYNWPKVLSQVSDVWTDGCILRGSFLKVMKTICEETEKDFETSKTFQEIFNENIEGLTRVVIYCAGHGIPIPVISSCYNYILGMKTENTTGNMIQAMRDCFGGHTVEFKDNNEIAHIEWLE</sequence>
<dbReference type="InterPro" id="IPR002204">
    <property type="entry name" value="3-OH-isobutyrate_DH-rel_CS"/>
</dbReference>
<gene>
    <name evidence="16" type="primary">gnd</name>
    <name evidence="16" type="ORF">NGRA_2547</name>
</gene>
<dbReference type="InterPro" id="IPR013328">
    <property type="entry name" value="6PGD_dom2"/>
</dbReference>
<evidence type="ECO:0000259" key="15">
    <source>
        <dbReference type="SMART" id="SM01350"/>
    </source>
</evidence>
<dbReference type="FunFam" id="1.10.1040.10:FF:000032">
    <property type="entry name" value="6-phosphogluconate dehydrogenase, decarboxylating"/>
    <property type="match status" value="1"/>
</dbReference>
<evidence type="ECO:0000256" key="7">
    <source>
        <dbReference type="ARBA" id="ARBA00022857"/>
    </source>
</evidence>
<comment type="similarity">
    <text evidence="3 14">Belongs to the 6-phosphogluconate dehydrogenase family.</text>
</comment>
<feature type="binding site" evidence="13">
    <location>
        <position position="439"/>
    </location>
    <ligand>
        <name>substrate</name>
        <note>ligand shared between dimeric partners</note>
    </ligand>
</feature>
<comment type="subunit">
    <text evidence="4">Homodimer.</text>
</comment>
<dbReference type="PRINTS" id="PR00076">
    <property type="entry name" value="6PGDHDRGNASE"/>
</dbReference>
<dbReference type="PIRSF" id="PIRSF000109">
    <property type="entry name" value="6PGD"/>
    <property type="match status" value="1"/>
</dbReference>
<feature type="binding site" description="in other chain" evidence="13">
    <location>
        <begin position="123"/>
        <end position="125"/>
    </location>
    <ligand>
        <name>substrate</name>
        <note>ligand shared between dimeric partners</note>
    </ligand>
</feature>
<dbReference type="EMBL" id="SBJO01000302">
    <property type="protein sequence ID" value="KAF9761583.1"/>
    <property type="molecule type" value="Genomic_DNA"/>
</dbReference>
<dbReference type="SUPFAM" id="SSF51735">
    <property type="entry name" value="NAD(P)-binding Rossmann-fold domains"/>
    <property type="match status" value="1"/>
</dbReference>
<dbReference type="InterPro" id="IPR006114">
    <property type="entry name" value="6PGDH_C"/>
</dbReference>
<dbReference type="Proteomes" id="UP000740883">
    <property type="component" value="Unassembled WGS sequence"/>
</dbReference>
<dbReference type="Gene3D" id="3.40.50.720">
    <property type="entry name" value="NAD(P)-binding Rossmann-like Domain"/>
    <property type="match status" value="1"/>
</dbReference>
<evidence type="ECO:0000256" key="2">
    <source>
        <dbReference type="ARBA" id="ARBA00004874"/>
    </source>
</evidence>
<keyword evidence="7 14" id="KW-0521">NADP</keyword>
<evidence type="ECO:0000313" key="17">
    <source>
        <dbReference type="Proteomes" id="UP000740883"/>
    </source>
</evidence>
<organism evidence="16 17">
    <name type="scientific">Nosema granulosis</name>
    <dbReference type="NCBI Taxonomy" id="83296"/>
    <lineage>
        <taxon>Eukaryota</taxon>
        <taxon>Fungi</taxon>
        <taxon>Fungi incertae sedis</taxon>
        <taxon>Microsporidia</taxon>
        <taxon>Nosematidae</taxon>
        <taxon>Nosema</taxon>
    </lineage>
</organism>
<evidence type="ECO:0000256" key="6">
    <source>
        <dbReference type="ARBA" id="ARBA00018193"/>
    </source>
</evidence>
<reference evidence="16 17" key="1">
    <citation type="journal article" date="2020" name="Genome Biol. Evol.">
        <title>Comparative genomics of strictly vertically transmitted, feminizing microsporidia endosymbionts of amphipod crustaceans.</title>
        <authorList>
            <person name="Cormier A."/>
            <person name="Chebbi M.A."/>
            <person name="Giraud I."/>
            <person name="Wattier R."/>
            <person name="Teixeira M."/>
            <person name="Gilbert C."/>
            <person name="Rigaud T."/>
            <person name="Cordaux R."/>
        </authorList>
    </citation>
    <scope>NUCLEOTIDE SEQUENCE [LARGE SCALE GENOMIC DNA]</scope>
    <source>
        <strain evidence="16 17">Ou3-Ou53</strain>
    </source>
</reference>
<evidence type="ECO:0000256" key="13">
    <source>
        <dbReference type="PIRSR" id="PIRSR000109-2"/>
    </source>
</evidence>
<comment type="catalytic activity">
    <reaction evidence="11 14">
        <text>6-phospho-D-gluconate + NADP(+) = D-ribulose 5-phosphate + CO2 + NADPH</text>
        <dbReference type="Rhea" id="RHEA:10116"/>
        <dbReference type="ChEBI" id="CHEBI:16526"/>
        <dbReference type="ChEBI" id="CHEBI:57783"/>
        <dbReference type="ChEBI" id="CHEBI:58121"/>
        <dbReference type="ChEBI" id="CHEBI:58349"/>
        <dbReference type="ChEBI" id="CHEBI:58759"/>
        <dbReference type="EC" id="1.1.1.44"/>
    </reaction>
</comment>
<feature type="binding site" description="in other chain" evidence="13">
    <location>
        <position position="100"/>
    </location>
    <ligand>
        <name>substrate</name>
        <note>ligand shared between dimeric partners</note>
    </ligand>
</feature>
<evidence type="ECO:0000313" key="16">
    <source>
        <dbReference type="EMBL" id="KAF9761583.1"/>
    </source>
</evidence>
<feature type="binding site" description="in other chain" evidence="13">
    <location>
        <position position="254"/>
    </location>
    <ligand>
        <name>substrate</name>
        <note>ligand shared between dimeric partners</note>
    </ligand>
</feature>
<protein>
    <recommendedName>
        <fullName evidence="6 14">6-phosphogluconate dehydrogenase, decarboxylating</fullName>
        <ecNumber evidence="5 14">1.1.1.44</ecNumber>
    </recommendedName>
</protein>
<feature type="domain" description="6-phosphogluconate dehydrogenase C-terminal" evidence="15">
    <location>
        <begin position="175"/>
        <end position="455"/>
    </location>
</feature>
<feature type="binding site" description="in other chain" evidence="13">
    <location>
        <position position="281"/>
    </location>
    <ligand>
        <name>substrate</name>
        <note>ligand shared between dimeric partners</note>
    </ligand>
</feature>
<comment type="caution">
    <text evidence="16">The sequence shown here is derived from an EMBL/GenBank/DDBJ whole genome shotgun (WGS) entry which is preliminary data.</text>
</comment>
<feature type="binding site" description="in other chain" evidence="13">
    <location>
        <begin position="182"/>
        <end position="183"/>
    </location>
    <ligand>
        <name>substrate</name>
        <note>ligand shared between dimeric partners</note>
    </ligand>
</feature>
<name>A0A9P6KXL5_9MICR</name>